<evidence type="ECO:0000313" key="1">
    <source>
        <dbReference type="EMBL" id="VAV92900.1"/>
    </source>
</evidence>
<dbReference type="AlphaFoldDB" id="A0A3B0RII8"/>
<name>A0A3B0RII8_9ZZZZ</name>
<protein>
    <submittedName>
        <fullName evidence="1">Uncharacterized protein</fullName>
    </submittedName>
</protein>
<dbReference type="Pfam" id="PF07676">
    <property type="entry name" value="PD40"/>
    <property type="match status" value="1"/>
</dbReference>
<sequence>MKINKFTALAMFFSFALFTLKPAFATTMEEVRALQAKAALSMEKLKSSAEAGKDISRIVPMMKRVKVLGDKGKIREADKLLDKILYEFQLLNSPIVREQPRSDGPQTFINPRKVKIHGYNKSAMEAFITGDGEYLFFNNDKDDTPKTDKDIYYAQRIDEVNFKFMGEVKGINSAKVDGVPTMDKYGNFYFISMSNYTKENGFATVYSGKFHKGHVRNVKAHPELSLNLPGWINMDIEISPGGSTIYSTQTYFGEGPPPKQSYFIVAHMRNGKFEIDPRSNDIFHNINTGDLEYGASISADGLELYFTRLSYGGGLAFNSYYATRPHRDARFSVPGRITAISGHAEAPAISSDGQLMYFHKKDKGRFHLYVLERAAK</sequence>
<gene>
    <name evidence="1" type="ORF">MNBD_ALPHA01-476</name>
</gene>
<dbReference type="InterPro" id="IPR011659">
    <property type="entry name" value="WD40"/>
</dbReference>
<proteinExistence type="predicted"/>
<dbReference type="SUPFAM" id="SSF82171">
    <property type="entry name" value="DPP6 N-terminal domain-like"/>
    <property type="match status" value="1"/>
</dbReference>
<accession>A0A3B0RII8</accession>
<dbReference type="EMBL" id="UOEJ01000037">
    <property type="protein sequence ID" value="VAV92900.1"/>
    <property type="molecule type" value="Genomic_DNA"/>
</dbReference>
<reference evidence="1" key="1">
    <citation type="submission" date="2018-06" db="EMBL/GenBank/DDBJ databases">
        <authorList>
            <person name="Zhirakovskaya E."/>
        </authorList>
    </citation>
    <scope>NUCLEOTIDE SEQUENCE</scope>
</reference>
<organism evidence="1">
    <name type="scientific">hydrothermal vent metagenome</name>
    <dbReference type="NCBI Taxonomy" id="652676"/>
    <lineage>
        <taxon>unclassified sequences</taxon>
        <taxon>metagenomes</taxon>
        <taxon>ecological metagenomes</taxon>
    </lineage>
</organism>